<accession>A0A8H3IV94</accession>
<sequence>MPFPYKKVLVIGATSGIGEALAARFVQEGSSVIVVGRRKDKLVDFVHRHGNDKASAVPFDITELDKIPAFVTNITKTHEDLDGILINSGIQRGLDFSKPETVDLDMIQNEFTTNYLSYLALTKGFLPFLQSKSTKSALMYTTSSLGLVPLVRCANYSASKAALHHFILCLREQLKDSKISIVELIPPAVQTELHDAKHQPELENRRPMGMPLDEFTEQAYQGLAAGKEQVPVGHGQAFFENFELRRQEDFRRLTDGMKARDSRDG</sequence>
<dbReference type="Pfam" id="PF00106">
    <property type="entry name" value="adh_short"/>
    <property type="match status" value="1"/>
</dbReference>
<evidence type="ECO:0000256" key="2">
    <source>
        <dbReference type="ARBA" id="ARBA00022857"/>
    </source>
</evidence>
<dbReference type="InterPro" id="IPR036291">
    <property type="entry name" value="NAD(P)-bd_dom_sf"/>
</dbReference>
<reference evidence="4" key="1">
    <citation type="submission" date="2021-03" db="EMBL/GenBank/DDBJ databases">
        <authorList>
            <person name="Tagirdzhanova G."/>
        </authorList>
    </citation>
    <scope>NUCLEOTIDE SEQUENCE</scope>
</reference>
<dbReference type="PANTHER" id="PTHR43669">
    <property type="entry name" value="5-KETO-D-GLUCONATE 5-REDUCTASE"/>
    <property type="match status" value="1"/>
</dbReference>
<dbReference type="Proteomes" id="UP000664521">
    <property type="component" value="Unassembled WGS sequence"/>
</dbReference>
<evidence type="ECO:0000256" key="1">
    <source>
        <dbReference type="ARBA" id="ARBA00006484"/>
    </source>
</evidence>
<evidence type="ECO:0000256" key="3">
    <source>
        <dbReference type="ARBA" id="ARBA00023002"/>
    </source>
</evidence>
<name>A0A8H3IV94_9LECA</name>
<comment type="similarity">
    <text evidence="1">Belongs to the short-chain dehydrogenases/reductases (SDR) family.</text>
</comment>
<dbReference type="OrthoDB" id="37659at2759"/>
<protein>
    <submittedName>
        <fullName evidence="4">Uncharacterized protein</fullName>
    </submittedName>
</protein>
<gene>
    <name evidence="4" type="ORF">HETSPECPRED_009452</name>
</gene>
<evidence type="ECO:0000313" key="4">
    <source>
        <dbReference type="EMBL" id="CAF9935065.1"/>
    </source>
</evidence>
<organism evidence="4 5">
    <name type="scientific">Heterodermia speciosa</name>
    <dbReference type="NCBI Taxonomy" id="116794"/>
    <lineage>
        <taxon>Eukaryota</taxon>
        <taxon>Fungi</taxon>
        <taxon>Dikarya</taxon>
        <taxon>Ascomycota</taxon>
        <taxon>Pezizomycotina</taxon>
        <taxon>Lecanoromycetes</taxon>
        <taxon>OSLEUM clade</taxon>
        <taxon>Lecanoromycetidae</taxon>
        <taxon>Caliciales</taxon>
        <taxon>Physciaceae</taxon>
        <taxon>Heterodermia</taxon>
    </lineage>
</organism>
<dbReference type="PRINTS" id="PR00081">
    <property type="entry name" value="GDHRDH"/>
</dbReference>
<dbReference type="SUPFAM" id="SSF51735">
    <property type="entry name" value="NAD(P)-binding Rossmann-fold domains"/>
    <property type="match status" value="1"/>
</dbReference>
<dbReference type="GO" id="GO:0016491">
    <property type="term" value="F:oxidoreductase activity"/>
    <property type="evidence" value="ECO:0007669"/>
    <property type="project" value="UniProtKB-KW"/>
</dbReference>
<dbReference type="InterPro" id="IPR020904">
    <property type="entry name" value="Sc_DH/Rdtase_CS"/>
</dbReference>
<dbReference type="EMBL" id="CAJPDS010000079">
    <property type="protein sequence ID" value="CAF9935065.1"/>
    <property type="molecule type" value="Genomic_DNA"/>
</dbReference>
<proteinExistence type="inferred from homology"/>
<keyword evidence="5" id="KW-1185">Reference proteome</keyword>
<comment type="caution">
    <text evidence="4">The sequence shown here is derived from an EMBL/GenBank/DDBJ whole genome shotgun (WGS) entry which is preliminary data.</text>
</comment>
<keyword evidence="3" id="KW-0560">Oxidoreductase</keyword>
<dbReference type="InterPro" id="IPR002347">
    <property type="entry name" value="SDR_fam"/>
</dbReference>
<dbReference type="Gene3D" id="3.40.50.720">
    <property type="entry name" value="NAD(P)-binding Rossmann-like Domain"/>
    <property type="match status" value="1"/>
</dbReference>
<evidence type="ECO:0000313" key="5">
    <source>
        <dbReference type="Proteomes" id="UP000664521"/>
    </source>
</evidence>
<keyword evidence="2" id="KW-0521">NADP</keyword>
<dbReference type="AlphaFoldDB" id="A0A8H3IV94"/>
<dbReference type="PANTHER" id="PTHR43669:SF11">
    <property type="entry name" value="SHORT-CHAIN DEHYDROGENASE_OXIDOREDUCTASE"/>
    <property type="match status" value="1"/>
</dbReference>
<dbReference type="PROSITE" id="PS00061">
    <property type="entry name" value="ADH_SHORT"/>
    <property type="match status" value="1"/>
</dbReference>